<comment type="caution">
    <text evidence="1">The sequence shown here is derived from an EMBL/GenBank/DDBJ whole genome shotgun (WGS) entry which is preliminary data.</text>
</comment>
<keyword evidence="2" id="KW-1185">Reference proteome</keyword>
<evidence type="ECO:0000313" key="1">
    <source>
        <dbReference type="EMBL" id="MEP0863566.1"/>
    </source>
</evidence>
<dbReference type="EMBL" id="JAMPKK010000005">
    <property type="protein sequence ID" value="MEP0863566.1"/>
    <property type="molecule type" value="Genomic_DNA"/>
</dbReference>
<gene>
    <name evidence="1" type="ORF">NDI37_03685</name>
</gene>
<reference evidence="1 2" key="1">
    <citation type="submission" date="2022-04" db="EMBL/GenBank/DDBJ databases">
        <title>Positive selection, recombination, and allopatry shape intraspecific diversity of widespread and dominant cyanobacteria.</title>
        <authorList>
            <person name="Wei J."/>
            <person name="Shu W."/>
            <person name="Hu C."/>
        </authorList>
    </citation>
    <scope>NUCLEOTIDE SEQUENCE [LARGE SCALE GENOMIC DNA]</scope>
    <source>
        <strain evidence="1 2">GB2-A5</strain>
    </source>
</reference>
<protein>
    <submittedName>
        <fullName evidence="1">Uncharacterized protein</fullName>
    </submittedName>
</protein>
<accession>A0ABV0JJG2</accession>
<name>A0ABV0JJG2_9CYAN</name>
<proteinExistence type="predicted"/>
<sequence>MLGTFQQSHLRIEVNSPAAAIGDSLLRTNLLRQWLWSQRFPAGLPEQLHEGLTYTSWAGLVAIEHKVEIAQPHCLRLILSQGIDGYHEWYWGENWVQSRLEGISLLPLNVGQSLSLLQLKQFLASQSKN</sequence>
<organism evidence="1 2">
    <name type="scientific">Funiculus sociatus GB2-A5</name>
    <dbReference type="NCBI Taxonomy" id="2933946"/>
    <lineage>
        <taxon>Bacteria</taxon>
        <taxon>Bacillati</taxon>
        <taxon>Cyanobacteriota</taxon>
        <taxon>Cyanophyceae</taxon>
        <taxon>Coleofasciculales</taxon>
        <taxon>Coleofasciculaceae</taxon>
        <taxon>Funiculus</taxon>
    </lineage>
</organism>
<evidence type="ECO:0000313" key="2">
    <source>
        <dbReference type="Proteomes" id="UP001442494"/>
    </source>
</evidence>
<dbReference type="RefSeq" id="WP_190418858.1">
    <property type="nucleotide sequence ID" value="NZ_JAMPKK010000005.1"/>
</dbReference>
<dbReference type="Proteomes" id="UP001442494">
    <property type="component" value="Unassembled WGS sequence"/>
</dbReference>